<feature type="transmembrane region" description="Helical" evidence="9">
    <location>
        <begin position="75"/>
        <end position="94"/>
    </location>
</feature>
<keyword evidence="6 11" id="KW-0418">Kinase</keyword>
<proteinExistence type="predicted"/>
<dbReference type="FunFam" id="3.30.565.10:FF:000006">
    <property type="entry name" value="Sensor histidine kinase WalK"/>
    <property type="match status" value="1"/>
</dbReference>
<evidence type="ECO:0000256" key="3">
    <source>
        <dbReference type="ARBA" id="ARBA00022553"/>
    </source>
</evidence>
<feature type="domain" description="Histidine kinase" evidence="10">
    <location>
        <begin position="218"/>
        <end position="430"/>
    </location>
</feature>
<dbReference type="PANTHER" id="PTHR42878:SF7">
    <property type="entry name" value="SENSOR HISTIDINE KINASE GLRK"/>
    <property type="match status" value="1"/>
</dbReference>
<evidence type="ECO:0000313" key="11">
    <source>
        <dbReference type="EMBL" id="MBK6264332.1"/>
    </source>
</evidence>
<keyword evidence="12" id="KW-1185">Reference proteome</keyword>
<keyword evidence="5" id="KW-0547">Nucleotide-binding</keyword>
<dbReference type="CDD" id="cd00082">
    <property type="entry name" value="HisKA"/>
    <property type="match status" value="1"/>
</dbReference>
<dbReference type="Gene3D" id="3.30.565.10">
    <property type="entry name" value="Histidine kinase-like ATPase, C-terminal domain"/>
    <property type="match status" value="1"/>
</dbReference>
<reference evidence="11" key="1">
    <citation type="submission" date="2021-01" db="EMBL/GenBank/DDBJ databases">
        <title>Marivirga aurantiaca sp. nov., isolated from intertidal surface sediments.</title>
        <authorList>
            <person name="Zhang M."/>
        </authorList>
    </citation>
    <scope>NUCLEOTIDE SEQUENCE</scope>
    <source>
        <strain evidence="11">S37H4</strain>
    </source>
</reference>
<dbReference type="GO" id="GO:0000156">
    <property type="term" value="F:phosphorelay response regulator activity"/>
    <property type="evidence" value="ECO:0007669"/>
    <property type="project" value="TreeGrafter"/>
</dbReference>
<dbReference type="PANTHER" id="PTHR42878">
    <property type="entry name" value="TWO-COMPONENT HISTIDINE KINASE"/>
    <property type="match status" value="1"/>
</dbReference>
<dbReference type="GO" id="GO:0030295">
    <property type="term" value="F:protein kinase activator activity"/>
    <property type="evidence" value="ECO:0007669"/>
    <property type="project" value="TreeGrafter"/>
</dbReference>
<dbReference type="Proteomes" id="UP000611723">
    <property type="component" value="Unassembled WGS sequence"/>
</dbReference>
<dbReference type="Gene3D" id="1.10.287.130">
    <property type="match status" value="1"/>
</dbReference>
<keyword evidence="4" id="KW-0808">Transferase</keyword>
<evidence type="ECO:0000256" key="9">
    <source>
        <dbReference type="SAM" id="Phobius"/>
    </source>
</evidence>
<dbReference type="AlphaFoldDB" id="A0A934WWP7"/>
<comment type="catalytic activity">
    <reaction evidence="1">
        <text>ATP + protein L-histidine = ADP + protein N-phospho-L-histidine.</text>
        <dbReference type="EC" id="2.7.13.3"/>
    </reaction>
</comment>
<evidence type="ECO:0000256" key="2">
    <source>
        <dbReference type="ARBA" id="ARBA00012438"/>
    </source>
</evidence>
<dbReference type="EC" id="2.7.13.3" evidence="2"/>
<feature type="transmembrane region" description="Helical" evidence="9">
    <location>
        <begin position="124"/>
        <end position="142"/>
    </location>
</feature>
<protein>
    <recommendedName>
        <fullName evidence="2">histidine kinase</fullName>
        <ecNumber evidence="2">2.7.13.3</ecNumber>
    </recommendedName>
</protein>
<organism evidence="11 12">
    <name type="scientific">Marivirga aurantiaca</name>
    <dbReference type="NCBI Taxonomy" id="2802615"/>
    <lineage>
        <taxon>Bacteria</taxon>
        <taxon>Pseudomonadati</taxon>
        <taxon>Bacteroidota</taxon>
        <taxon>Cytophagia</taxon>
        <taxon>Cytophagales</taxon>
        <taxon>Marivirgaceae</taxon>
        <taxon>Marivirga</taxon>
    </lineage>
</organism>
<evidence type="ECO:0000259" key="10">
    <source>
        <dbReference type="PROSITE" id="PS50109"/>
    </source>
</evidence>
<evidence type="ECO:0000256" key="7">
    <source>
        <dbReference type="ARBA" id="ARBA00022840"/>
    </source>
</evidence>
<gene>
    <name evidence="11" type="ORF">JKA74_04730</name>
</gene>
<name>A0A934WWP7_9BACT</name>
<dbReference type="SUPFAM" id="SSF47384">
    <property type="entry name" value="Homodimeric domain of signal transducing histidine kinase"/>
    <property type="match status" value="1"/>
</dbReference>
<comment type="caution">
    <text evidence="11">The sequence shown here is derived from an EMBL/GenBank/DDBJ whole genome shotgun (WGS) entry which is preliminary data.</text>
</comment>
<accession>A0A934WWP7</accession>
<evidence type="ECO:0000313" key="12">
    <source>
        <dbReference type="Proteomes" id="UP000611723"/>
    </source>
</evidence>
<dbReference type="PROSITE" id="PS50109">
    <property type="entry name" value="HIS_KIN"/>
    <property type="match status" value="1"/>
</dbReference>
<feature type="transmembrane region" description="Helical" evidence="9">
    <location>
        <begin position="100"/>
        <end position="117"/>
    </location>
</feature>
<dbReference type="SMART" id="SM00387">
    <property type="entry name" value="HATPase_c"/>
    <property type="match status" value="1"/>
</dbReference>
<evidence type="ECO:0000256" key="5">
    <source>
        <dbReference type="ARBA" id="ARBA00022741"/>
    </source>
</evidence>
<keyword evidence="8" id="KW-0902">Two-component regulatory system</keyword>
<dbReference type="EMBL" id="JAEQBW010000001">
    <property type="protein sequence ID" value="MBK6264332.1"/>
    <property type="molecule type" value="Genomic_DNA"/>
</dbReference>
<evidence type="ECO:0000256" key="8">
    <source>
        <dbReference type="ARBA" id="ARBA00023012"/>
    </source>
</evidence>
<dbReference type="Pfam" id="PF02518">
    <property type="entry name" value="HATPase_c"/>
    <property type="match status" value="1"/>
</dbReference>
<dbReference type="CDD" id="cd00075">
    <property type="entry name" value="HATPase"/>
    <property type="match status" value="1"/>
</dbReference>
<feature type="transmembrane region" description="Helical" evidence="9">
    <location>
        <begin position="162"/>
        <end position="180"/>
    </location>
</feature>
<dbReference type="PRINTS" id="PR00344">
    <property type="entry name" value="BCTRLSENSOR"/>
</dbReference>
<dbReference type="GO" id="GO:0005524">
    <property type="term" value="F:ATP binding"/>
    <property type="evidence" value="ECO:0007669"/>
    <property type="project" value="UniProtKB-KW"/>
</dbReference>
<sequence>MFKYFKLYNWSGIDKTLQQKPNIFLSQFSIIAIIACLIQIVNDTIYINYVAILLDLIVLLIPLTALILNEKHKHMPAKLVFTVLGTTVLFLYAAVIPKEIGVYLLFFPILTIIFLIFNNEQRIFKYGTAAFAISLLAILEITHYQPFGQYNVTDGLSVESSFYVNLAISVFIMVFSMYNIDVINRQIEQVRLDAEIELKQKNLDLKQANEELDHFVYSASHDLKAPLSSILGLINIAKYEVKEDKAMDYFGRIEDRIQRLTKFIKEVIAISRNTRTQVEKTEVNLNELIHDIVENNNYVDSVSNIEITRKTQVNHTLLLDKPRLEVVLNNLISNAIKYQDPGKENPRVIISSKISDDMLEISIADNGIGIAADQHDKIFEMFYRGEQSKEGSGLGLYIVKNMIQKLKGNIMFSSKVGEGTEIIIRLPVTQLSSLKTMTA</sequence>
<keyword evidence="9" id="KW-1133">Transmembrane helix</keyword>
<feature type="transmembrane region" description="Helical" evidence="9">
    <location>
        <begin position="46"/>
        <end position="68"/>
    </location>
</feature>
<keyword evidence="3" id="KW-0597">Phosphoprotein</keyword>
<evidence type="ECO:0000256" key="1">
    <source>
        <dbReference type="ARBA" id="ARBA00000085"/>
    </source>
</evidence>
<dbReference type="InterPro" id="IPR036097">
    <property type="entry name" value="HisK_dim/P_sf"/>
</dbReference>
<feature type="transmembrane region" description="Helical" evidence="9">
    <location>
        <begin position="21"/>
        <end position="40"/>
    </location>
</feature>
<dbReference type="InterPro" id="IPR003594">
    <property type="entry name" value="HATPase_dom"/>
</dbReference>
<dbReference type="InterPro" id="IPR005467">
    <property type="entry name" value="His_kinase_dom"/>
</dbReference>
<dbReference type="Pfam" id="PF00512">
    <property type="entry name" value="HisKA"/>
    <property type="match status" value="1"/>
</dbReference>
<dbReference type="SMART" id="SM00388">
    <property type="entry name" value="HisKA"/>
    <property type="match status" value="1"/>
</dbReference>
<dbReference type="InterPro" id="IPR050351">
    <property type="entry name" value="BphY/WalK/GraS-like"/>
</dbReference>
<keyword evidence="7" id="KW-0067">ATP-binding</keyword>
<keyword evidence="9" id="KW-0812">Transmembrane</keyword>
<dbReference type="GO" id="GO:0007234">
    <property type="term" value="P:osmosensory signaling via phosphorelay pathway"/>
    <property type="evidence" value="ECO:0007669"/>
    <property type="project" value="TreeGrafter"/>
</dbReference>
<dbReference type="GO" id="GO:0000155">
    <property type="term" value="F:phosphorelay sensor kinase activity"/>
    <property type="evidence" value="ECO:0007669"/>
    <property type="project" value="InterPro"/>
</dbReference>
<dbReference type="SUPFAM" id="SSF55874">
    <property type="entry name" value="ATPase domain of HSP90 chaperone/DNA topoisomerase II/histidine kinase"/>
    <property type="match status" value="1"/>
</dbReference>
<evidence type="ECO:0000256" key="6">
    <source>
        <dbReference type="ARBA" id="ARBA00022777"/>
    </source>
</evidence>
<dbReference type="InterPro" id="IPR003661">
    <property type="entry name" value="HisK_dim/P_dom"/>
</dbReference>
<dbReference type="InterPro" id="IPR036890">
    <property type="entry name" value="HATPase_C_sf"/>
</dbReference>
<keyword evidence="9" id="KW-0472">Membrane</keyword>
<dbReference type="RefSeq" id="WP_201429996.1">
    <property type="nucleotide sequence ID" value="NZ_JAEQBW010000001.1"/>
</dbReference>
<dbReference type="InterPro" id="IPR004358">
    <property type="entry name" value="Sig_transdc_His_kin-like_C"/>
</dbReference>
<evidence type="ECO:0000256" key="4">
    <source>
        <dbReference type="ARBA" id="ARBA00022679"/>
    </source>
</evidence>